<feature type="active site" evidence="4">
    <location>
        <position position="10"/>
    </location>
</feature>
<dbReference type="InterPro" id="IPR050162">
    <property type="entry name" value="MsrA_MetSO_reductase"/>
</dbReference>
<dbReference type="EC" id="1.8.4.11" evidence="4"/>
<evidence type="ECO:0000313" key="7">
    <source>
        <dbReference type="Proteomes" id="UP000198636"/>
    </source>
</evidence>
<dbReference type="RefSeq" id="WP_091541613.1">
    <property type="nucleotide sequence ID" value="NZ_FMUS01000007.1"/>
</dbReference>
<keyword evidence="7" id="KW-1185">Reference proteome</keyword>
<evidence type="ECO:0000256" key="2">
    <source>
        <dbReference type="ARBA" id="ARBA00047806"/>
    </source>
</evidence>
<comment type="catalytic activity">
    <reaction evidence="3 4">
        <text>[thioredoxin]-disulfide + L-methionine + H2O = L-methionine (S)-S-oxide + [thioredoxin]-dithiol</text>
        <dbReference type="Rhea" id="RHEA:19993"/>
        <dbReference type="Rhea" id="RHEA-COMP:10698"/>
        <dbReference type="Rhea" id="RHEA-COMP:10700"/>
        <dbReference type="ChEBI" id="CHEBI:15377"/>
        <dbReference type="ChEBI" id="CHEBI:29950"/>
        <dbReference type="ChEBI" id="CHEBI:50058"/>
        <dbReference type="ChEBI" id="CHEBI:57844"/>
        <dbReference type="ChEBI" id="CHEBI:58772"/>
        <dbReference type="EC" id="1.8.4.11"/>
    </reaction>
</comment>
<evidence type="ECO:0000256" key="4">
    <source>
        <dbReference type="HAMAP-Rule" id="MF_01401"/>
    </source>
</evidence>
<dbReference type="NCBIfam" id="TIGR00401">
    <property type="entry name" value="msrA"/>
    <property type="match status" value="1"/>
</dbReference>
<proteinExistence type="inferred from homology"/>
<evidence type="ECO:0000259" key="5">
    <source>
        <dbReference type="Pfam" id="PF01625"/>
    </source>
</evidence>
<reference evidence="6 7" key="1">
    <citation type="submission" date="2016-10" db="EMBL/GenBank/DDBJ databases">
        <authorList>
            <person name="de Groot N.N."/>
        </authorList>
    </citation>
    <scope>NUCLEOTIDE SEQUENCE [LARGE SCALE GENOMIC DNA]</scope>
    <source>
        <strain evidence="6 7">DSM 18978</strain>
    </source>
</reference>
<dbReference type="Pfam" id="PF01625">
    <property type="entry name" value="PMSR"/>
    <property type="match status" value="1"/>
</dbReference>
<dbReference type="InterPro" id="IPR036509">
    <property type="entry name" value="Met_Sox_Rdtase_MsrA_sf"/>
</dbReference>
<dbReference type="InterPro" id="IPR002569">
    <property type="entry name" value="Met_Sox_Rdtase_MsrA_dom"/>
</dbReference>
<dbReference type="GO" id="GO:0005737">
    <property type="term" value="C:cytoplasm"/>
    <property type="evidence" value="ECO:0007669"/>
    <property type="project" value="TreeGrafter"/>
</dbReference>
<comment type="catalytic activity">
    <reaction evidence="2 4">
        <text>L-methionyl-[protein] + [thioredoxin]-disulfide + H2O = L-methionyl-(S)-S-oxide-[protein] + [thioredoxin]-dithiol</text>
        <dbReference type="Rhea" id="RHEA:14217"/>
        <dbReference type="Rhea" id="RHEA-COMP:10698"/>
        <dbReference type="Rhea" id="RHEA-COMP:10700"/>
        <dbReference type="Rhea" id="RHEA-COMP:12313"/>
        <dbReference type="Rhea" id="RHEA-COMP:12315"/>
        <dbReference type="ChEBI" id="CHEBI:15377"/>
        <dbReference type="ChEBI" id="CHEBI:16044"/>
        <dbReference type="ChEBI" id="CHEBI:29950"/>
        <dbReference type="ChEBI" id="CHEBI:44120"/>
        <dbReference type="ChEBI" id="CHEBI:50058"/>
        <dbReference type="EC" id="1.8.4.11"/>
    </reaction>
</comment>
<evidence type="ECO:0000313" key="6">
    <source>
        <dbReference type="EMBL" id="SCY38570.1"/>
    </source>
</evidence>
<comment type="function">
    <text evidence="4">Has an important function as a repair enzyme for proteins that have been inactivated by oxidation. Catalyzes the reversible oxidation-reduction of methionine sulfoxide in proteins to methionine.</text>
</comment>
<dbReference type="AlphaFoldDB" id="A0A1G5FI91"/>
<dbReference type="GO" id="GO:0034599">
    <property type="term" value="P:cellular response to oxidative stress"/>
    <property type="evidence" value="ECO:0007669"/>
    <property type="project" value="TreeGrafter"/>
</dbReference>
<sequence>MKEIILAGGCFWGVEAYFSKVKGVIETEVGYANGNVKNPTYQQVCNTYTGHAEVCRIKYDNEELGLEELLQRFFKIIDPIAINRQGPDIGHQYRSGIFYTDEGDQNTIIKVLNQQQERYSRKIVTEIEPLKAYYKAEEYHQKYLEKNPNGYCHISLDD</sequence>
<dbReference type="GO" id="GO:0033744">
    <property type="term" value="F:L-methionine:thioredoxin-disulfide S-oxidoreductase activity"/>
    <property type="evidence" value="ECO:0007669"/>
    <property type="project" value="RHEA"/>
</dbReference>
<dbReference type="PANTHER" id="PTHR42799:SF2">
    <property type="entry name" value="MITOCHONDRIAL PEPTIDE METHIONINE SULFOXIDE REDUCTASE"/>
    <property type="match status" value="1"/>
</dbReference>
<evidence type="ECO:0000256" key="3">
    <source>
        <dbReference type="ARBA" id="ARBA00048782"/>
    </source>
</evidence>
<dbReference type="PANTHER" id="PTHR42799">
    <property type="entry name" value="MITOCHONDRIAL PEPTIDE METHIONINE SULFOXIDE REDUCTASE"/>
    <property type="match status" value="1"/>
</dbReference>
<dbReference type="Gene3D" id="3.30.1060.10">
    <property type="entry name" value="Peptide methionine sulphoxide reductase MsrA"/>
    <property type="match status" value="1"/>
</dbReference>
<dbReference type="GO" id="GO:0008113">
    <property type="term" value="F:peptide-methionine (S)-S-oxide reductase activity"/>
    <property type="evidence" value="ECO:0007669"/>
    <property type="project" value="UniProtKB-UniRule"/>
</dbReference>
<dbReference type="Proteomes" id="UP000198636">
    <property type="component" value="Unassembled WGS sequence"/>
</dbReference>
<protein>
    <recommendedName>
        <fullName evidence="4">Peptide methionine sulfoxide reductase MsrA</fullName>
        <shortName evidence="4">Protein-methionine-S-oxide reductase</shortName>
        <ecNumber evidence="4">1.8.4.11</ecNumber>
    </recommendedName>
    <alternativeName>
        <fullName evidence="4">Peptide-methionine (S)-S-oxide reductase</fullName>
        <shortName evidence="4">Peptide Met(O) reductase</shortName>
    </alternativeName>
</protein>
<comment type="similarity">
    <text evidence="4">Belongs to the MsrA Met sulfoxide reductase family.</text>
</comment>
<dbReference type="OrthoDB" id="4174719at2"/>
<name>A0A1G5FI91_9FIRM</name>
<organism evidence="6 7">
    <name type="scientific">Alkaliphilus peptidifermentans DSM 18978</name>
    <dbReference type="NCBI Taxonomy" id="1120976"/>
    <lineage>
        <taxon>Bacteria</taxon>
        <taxon>Bacillati</taxon>
        <taxon>Bacillota</taxon>
        <taxon>Clostridia</taxon>
        <taxon>Peptostreptococcales</taxon>
        <taxon>Natronincolaceae</taxon>
        <taxon>Alkaliphilus</taxon>
    </lineage>
</organism>
<accession>A0A1G5FI91</accession>
<dbReference type="STRING" id="1120976.SAMN03080606_01419"/>
<dbReference type="HAMAP" id="MF_01401">
    <property type="entry name" value="MsrA"/>
    <property type="match status" value="1"/>
</dbReference>
<keyword evidence="1 4" id="KW-0560">Oxidoreductase</keyword>
<feature type="domain" description="Peptide methionine sulphoxide reductase MsrA" evidence="5">
    <location>
        <begin position="3"/>
        <end position="153"/>
    </location>
</feature>
<evidence type="ECO:0000256" key="1">
    <source>
        <dbReference type="ARBA" id="ARBA00023002"/>
    </source>
</evidence>
<gene>
    <name evidence="4" type="primary">msrA</name>
    <name evidence="6" type="ORF">SAMN03080606_01419</name>
</gene>
<dbReference type="EMBL" id="FMUS01000007">
    <property type="protein sequence ID" value="SCY38570.1"/>
    <property type="molecule type" value="Genomic_DNA"/>
</dbReference>
<dbReference type="SUPFAM" id="SSF55068">
    <property type="entry name" value="Peptide methionine sulfoxide reductase"/>
    <property type="match status" value="1"/>
</dbReference>